<reference evidence="2" key="1">
    <citation type="journal article" date="2019" name="bioRxiv">
        <title>The Genome of the Zebra Mussel, Dreissena polymorpha: A Resource for Invasive Species Research.</title>
        <authorList>
            <person name="McCartney M.A."/>
            <person name="Auch B."/>
            <person name="Kono T."/>
            <person name="Mallez S."/>
            <person name="Zhang Y."/>
            <person name="Obille A."/>
            <person name="Becker A."/>
            <person name="Abrahante J.E."/>
            <person name="Garbe J."/>
            <person name="Badalamenti J.P."/>
            <person name="Herman A."/>
            <person name="Mangelson H."/>
            <person name="Liachko I."/>
            <person name="Sullivan S."/>
            <person name="Sone E.D."/>
            <person name="Koren S."/>
            <person name="Silverstein K.A.T."/>
            <person name="Beckman K.B."/>
            <person name="Gohl D.M."/>
        </authorList>
    </citation>
    <scope>NUCLEOTIDE SEQUENCE</scope>
    <source>
        <strain evidence="2">Duluth1</strain>
        <tissue evidence="2">Whole animal</tissue>
    </source>
</reference>
<reference evidence="2" key="2">
    <citation type="submission" date="2020-11" db="EMBL/GenBank/DDBJ databases">
        <authorList>
            <person name="McCartney M.A."/>
            <person name="Auch B."/>
            <person name="Kono T."/>
            <person name="Mallez S."/>
            <person name="Becker A."/>
            <person name="Gohl D.M."/>
            <person name="Silverstein K.A.T."/>
            <person name="Koren S."/>
            <person name="Bechman K.B."/>
            <person name="Herman A."/>
            <person name="Abrahante J.E."/>
            <person name="Garbe J."/>
        </authorList>
    </citation>
    <scope>NUCLEOTIDE SEQUENCE</scope>
    <source>
        <strain evidence="2">Duluth1</strain>
        <tissue evidence="2">Whole animal</tissue>
    </source>
</reference>
<evidence type="ECO:0000256" key="1">
    <source>
        <dbReference type="SAM" id="MobiDB-lite"/>
    </source>
</evidence>
<organism evidence="2 3">
    <name type="scientific">Dreissena polymorpha</name>
    <name type="common">Zebra mussel</name>
    <name type="synonym">Mytilus polymorpha</name>
    <dbReference type="NCBI Taxonomy" id="45954"/>
    <lineage>
        <taxon>Eukaryota</taxon>
        <taxon>Metazoa</taxon>
        <taxon>Spiralia</taxon>
        <taxon>Lophotrochozoa</taxon>
        <taxon>Mollusca</taxon>
        <taxon>Bivalvia</taxon>
        <taxon>Autobranchia</taxon>
        <taxon>Heteroconchia</taxon>
        <taxon>Euheterodonta</taxon>
        <taxon>Imparidentia</taxon>
        <taxon>Neoheterodontei</taxon>
        <taxon>Myida</taxon>
        <taxon>Dreissenoidea</taxon>
        <taxon>Dreissenidae</taxon>
        <taxon>Dreissena</taxon>
    </lineage>
</organism>
<dbReference type="AlphaFoldDB" id="A0A9D4IU48"/>
<protein>
    <submittedName>
        <fullName evidence="2">Uncharacterized protein</fullName>
    </submittedName>
</protein>
<feature type="region of interest" description="Disordered" evidence="1">
    <location>
        <begin position="46"/>
        <end position="70"/>
    </location>
</feature>
<accession>A0A9D4IU48</accession>
<keyword evidence="3" id="KW-1185">Reference proteome</keyword>
<name>A0A9D4IU48_DREPO</name>
<gene>
    <name evidence="2" type="ORF">DPMN_166406</name>
</gene>
<evidence type="ECO:0000313" key="3">
    <source>
        <dbReference type="Proteomes" id="UP000828390"/>
    </source>
</evidence>
<sequence>MQRPTSDLYRWHFNQFMVQLDKDLNKAAEMDSQQFWKIVNTRKRANATSGSSGIKVNNKMYRGTQERTEQ</sequence>
<feature type="compositionally biased region" description="Polar residues" evidence="1">
    <location>
        <begin position="46"/>
        <end position="55"/>
    </location>
</feature>
<dbReference type="Proteomes" id="UP000828390">
    <property type="component" value="Unassembled WGS sequence"/>
</dbReference>
<dbReference type="EMBL" id="JAIWYP010000008">
    <property type="protein sequence ID" value="KAH3788271.1"/>
    <property type="molecule type" value="Genomic_DNA"/>
</dbReference>
<proteinExistence type="predicted"/>
<evidence type="ECO:0000313" key="2">
    <source>
        <dbReference type="EMBL" id="KAH3788271.1"/>
    </source>
</evidence>
<comment type="caution">
    <text evidence="2">The sequence shown here is derived from an EMBL/GenBank/DDBJ whole genome shotgun (WGS) entry which is preliminary data.</text>
</comment>